<dbReference type="InterPro" id="IPR001466">
    <property type="entry name" value="Beta-lactam-related"/>
</dbReference>
<proteinExistence type="predicted"/>
<dbReference type="EMBL" id="BAAAGE010000009">
    <property type="protein sequence ID" value="GAA0733997.1"/>
    <property type="molecule type" value="Genomic_DNA"/>
</dbReference>
<evidence type="ECO:0000313" key="3">
    <source>
        <dbReference type="Proteomes" id="UP001501758"/>
    </source>
</evidence>
<feature type="domain" description="Beta-lactamase-related" evidence="1">
    <location>
        <begin position="56"/>
        <end position="327"/>
    </location>
</feature>
<dbReference type="Pfam" id="PF00144">
    <property type="entry name" value="Beta-lactamase"/>
    <property type="match status" value="1"/>
</dbReference>
<reference evidence="2 3" key="1">
    <citation type="journal article" date="2019" name="Int. J. Syst. Evol. Microbiol.">
        <title>The Global Catalogue of Microorganisms (GCM) 10K type strain sequencing project: providing services to taxonomists for standard genome sequencing and annotation.</title>
        <authorList>
            <consortium name="The Broad Institute Genomics Platform"/>
            <consortium name="The Broad Institute Genome Sequencing Center for Infectious Disease"/>
            <person name="Wu L."/>
            <person name="Ma J."/>
        </authorList>
    </citation>
    <scope>NUCLEOTIDE SEQUENCE [LARGE SCALE GENOMIC DNA]</scope>
    <source>
        <strain evidence="2 3">JCM 15974</strain>
    </source>
</reference>
<gene>
    <name evidence="2" type="ORF">GCM10009430_48700</name>
</gene>
<accession>A0ABN1JAS2</accession>
<dbReference type="SUPFAM" id="SSF56601">
    <property type="entry name" value="beta-lactamase/transpeptidase-like"/>
    <property type="match status" value="1"/>
</dbReference>
<organism evidence="2 3">
    <name type="scientific">Aquimarina litoralis</name>
    <dbReference type="NCBI Taxonomy" id="584605"/>
    <lineage>
        <taxon>Bacteria</taxon>
        <taxon>Pseudomonadati</taxon>
        <taxon>Bacteroidota</taxon>
        <taxon>Flavobacteriia</taxon>
        <taxon>Flavobacteriales</taxon>
        <taxon>Flavobacteriaceae</taxon>
        <taxon>Aquimarina</taxon>
    </lineage>
</organism>
<dbReference type="PANTHER" id="PTHR43283:SF7">
    <property type="entry name" value="BETA-LACTAMASE-RELATED DOMAIN-CONTAINING PROTEIN"/>
    <property type="match status" value="1"/>
</dbReference>
<dbReference type="Proteomes" id="UP001501758">
    <property type="component" value="Unassembled WGS sequence"/>
</dbReference>
<dbReference type="Gene3D" id="3.40.710.10">
    <property type="entry name" value="DD-peptidase/beta-lactamase superfamily"/>
    <property type="match status" value="1"/>
</dbReference>
<keyword evidence="2" id="KW-0378">Hydrolase</keyword>
<dbReference type="InterPro" id="IPR050789">
    <property type="entry name" value="Diverse_Enzym_Activities"/>
</dbReference>
<sequence length="354" mass="40439">MKHIAFNVFISLFVTFGFAQTTKHEFSYASPESKGFSTEKLSLLQQHLENSGSSSMILMIDGDIIFEWGQTDKRHLIHSMRKALLNSLYGIAIENKQIDTSATLKSLNINDISPSLSDNELSATISDLLRSRSGIYHNAAATNDAMLRGRPERDTHQPGEFYYYNNWDFNALGTILEQQTGKSIYQLFYDQIAIPIGMIDYTGTYENIDGESDDETIPDTDGIYQFEKSKSKYPAYHFRMSARDLAIYGQLYLNHGNWNGKQIIPKEWIDVSTKPYSIYNPKYGNAYGMLWNVRVPDENTKRNSFFHTGVGIHMLGVYPDSKLVLVHRVDTEKEINYNQGDFYKMIGLVFGARK</sequence>
<evidence type="ECO:0000259" key="1">
    <source>
        <dbReference type="Pfam" id="PF00144"/>
    </source>
</evidence>
<name>A0ABN1JAS2_9FLAO</name>
<keyword evidence="3" id="KW-1185">Reference proteome</keyword>
<dbReference type="PANTHER" id="PTHR43283">
    <property type="entry name" value="BETA-LACTAMASE-RELATED"/>
    <property type="match status" value="1"/>
</dbReference>
<dbReference type="GO" id="GO:0016787">
    <property type="term" value="F:hydrolase activity"/>
    <property type="evidence" value="ECO:0007669"/>
    <property type="project" value="UniProtKB-KW"/>
</dbReference>
<protein>
    <submittedName>
        <fullName evidence="2">Serine hydrolase</fullName>
    </submittedName>
</protein>
<dbReference type="InterPro" id="IPR012338">
    <property type="entry name" value="Beta-lactam/transpept-like"/>
</dbReference>
<dbReference type="RefSeq" id="WP_343914861.1">
    <property type="nucleotide sequence ID" value="NZ_BAAAGE010000009.1"/>
</dbReference>
<evidence type="ECO:0000313" key="2">
    <source>
        <dbReference type="EMBL" id="GAA0733997.1"/>
    </source>
</evidence>
<comment type="caution">
    <text evidence="2">The sequence shown here is derived from an EMBL/GenBank/DDBJ whole genome shotgun (WGS) entry which is preliminary data.</text>
</comment>